<keyword evidence="5" id="KW-1185">Reference proteome</keyword>
<dbReference type="PROSITE" id="PS50088">
    <property type="entry name" value="ANK_REPEAT"/>
    <property type="match status" value="3"/>
</dbReference>
<proteinExistence type="predicted"/>
<feature type="repeat" description="ANK" evidence="3">
    <location>
        <begin position="897"/>
        <end position="919"/>
    </location>
</feature>
<gene>
    <name evidence="6" type="primary">LOC102806282</name>
</gene>
<feature type="region of interest" description="Disordered" evidence="4">
    <location>
        <begin position="342"/>
        <end position="373"/>
    </location>
</feature>
<evidence type="ECO:0000313" key="6">
    <source>
        <dbReference type="RefSeq" id="XP_006815300.1"/>
    </source>
</evidence>
<dbReference type="Pfam" id="PF12796">
    <property type="entry name" value="Ank_2"/>
    <property type="match status" value="2"/>
</dbReference>
<dbReference type="SMART" id="SM00248">
    <property type="entry name" value="ANK"/>
    <property type="match status" value="6"/>
</dbReference>
<dbReference type="PANTHER" id="PTHR46680:SF2">
    <property type="entry name" value="NF-KAPPA-B INHIBITOR ZETA"/>
    <property type="match status" value="1"/>
</dbReference>
<feature type="repeat" description="ANK" evidence="3">
    <location>
        <begin position="764"/>
        <end position="796"/>
    </location>
</feature>
<sequence>MSVLPCDDLATDGAVVDFIDGSEQMSVFTDVKPKDLNMKGGYSFNDLSKEKTVKHHHCSRSVCLSTKNEKNDKKKGRIKAEKGYKRNPSEEINGVKKLEGYMRDVNGYGVNNIKNSQFYETVPVKITVPMENIANKLNTTEATIQNREPDTVIKVKVNMVIMDEDGQEVRKTISDVKRNAKVDKYGIGIVDGVGIVTKVKEKSSSDFWKDIKAADESIDAVTEMMERAEINDEGPAIREPVEDDEDDAAYHVYQRHGEEESIVTITPKIVAVMETTDNEPNRVDDPIDCLSESISQVNLSKKYVPLEKHLKKTRNKCIKDRIGVNLRYPDNKENLMLAMRGDSDTVTTSPNDEKESNVTPRGINNDSGQQWGNNTTHFSFTGASRATMYQQNHYVGPFPNSMMPADHQTYNVDTQYQYIQSPTHHEPLQSSHNIQQHFSPEMQYNGNFVIDSQYLTQPPQPHQPHKRALNIDPLEEDRSKRLFVEEHLPELPVSDIDKVLPNSGNLYDENTSLESNTKTTTSYTVRSNGLGRVIEAQTPTTIKPILIENIIDSDESTRCSVLGSPSMFTTHVNNGYAASQESSVGSPHSAVSSPVNSPFSPTPSTNSTLSIDTPMMVSPGSSIISSTGPPSNLSSHTSLETGYETDVFQPVEEEEPYTQRHISHPQITVHNGVQKIFSEGKWFCLVPDPSTSFNMPRQPSLSVVEDMEYRRIEATHINKLTDSDEDGDTALHIATAQRNTPLCKAMIFKLERESKITLDAQDNLGQTPLSLAILTDLREIIDCLITVGASISKSTHDGQTIFHCAAERGFVDAVQTVYTAIVRYNNSLPQFEEKVRPDMDAKNNEGLTALHVAVLSHGTRKRVYVSERESDIIVDSTKMIELLLSMGSSTLCQDGKSGKTALHFAAERGLGELMTILLSWQDEQRELVNYPMYNGNTTLHLVVGSNRPEHEILKLVEILYRHGADPSIENAEKEKAIACSNKKHKKVNKKLKSGQTH</sequence>
<dbReference type="InterPro" id="IPR002110">
    <property type="entry name" value="Ankyrin_rpt"/>
</dbReference>
<feature type="region of interest" description="Disordered" evidence="4">
    <location>
        <begin position="578"/>
        <end position="606"/>
    </location>
</feature>
<dbReference type="RefSeq" id="XP_006815300.1">
    <property type="nucleotide sequence ID" value="XM_006815237.1"/>
</dbReference>
<keyword evidence="1" id="KW-0677">Repeat</keyword>
<dbReference type="Gene3D" id="1.25.40.20">
    <property type="entry name" value="Ankyrin repeat-containing domain"/>
    <property type="match status" value="1"/>
</dbReference>
<dbReference type="SUPFAM" id="SSF48403">
    <property type="entry name" value="Ankyrin repeat"/>
    <property type="match status" value="1"/>
</dbReference>
<name>A0ABM0M5K9_SACKO</name>
<reference evidence="6" key="1">
    <citation type="submission" date="2025-08" db="UniProtKB">
        <authorList>
            <consortium name="RefSeq"/>
        </authorList>
    </citation>
    <scope>IDENTIFICATION</scope>
    <source>
        <tissue evidence="6">Testes</tissue>
    </source>
</reference>
<dbReference type="InterPro" id="IPR036770">
    <property type="entry name" value="Ankyrin_rpt-contain_sf"/>
</dbReference>
<dbReference type="Proteomes" id="UP000694865">
    <property type="component" value="Unplaced"/>
</dbReference>
<dbReference type="PRINTS" id="PR01415">
    <property type="entry name" value="ANKYRIN"/>
</dbReference>
<dbReference type="PANTHER" id="PTHR46680">
    <property type="entry name" value="NF-KAPPA-B INHIBITOR ALPHA"/>
    <property type="match status" value="1"/>
</dbReference>
<evidence type="ECO:0000256" key="4">
    <source>
        <dbReference type="SAM" id="MobiDB-lite"/>
    </source>
</evidence>
<organism evidence="5 6">
    <name type="scientific">Saccoglossus kowalevskii</name>
    <name type="common">Acorn worm</name>
    <dbReference type="NCBI Taxonomy" id="10224"/>
    <lineage>
        <taxon>Eukaryota</taxon>
        <taxon>Metazoa</taxon>
        <taxon>Hemichordata</taxon>
        <taxon>Enteropneusta</taxon>
        <taxon>Harrimaniidae</taxon>
        <taxon>Saccoglossus</taxon>
    </lineage>
</organism>
<feature type="compositionally biased region" description="Low complexity" evidence="4">
    <location>
        <begin position="582"/>
        <end position="606"/>
    </location>
</feature>
<feature type="repeat" description="ANK" evidence="3">
    <location>
        <begin position="934"/>
        <end position="971"/>
    </location>
</feature>
<protein>
    <submittedName>
        <fullName evidence="6">Uncharacterized protein LOC102806282</fullName>
    </submittedName>
</protein>
<accession>A0ABM0M5K9</accession>
<dbReference type="GeneID" id="102806282"/>
<feature type="compositionally biased region" description="Polar residues" evidence="4">
    <location>
        <begin position="357"/>
        <end position="373"/>
    </location>
</feature>
<evidence type="ECO:0000256" key="1">
    <source>
        <dbReference type="ARBA" id="ARBA00022737"/>
    </source>
</evidence>
<dbReference type="InterPro" id="IPR051070">
    <property type="entry name" value="NF-kappa-B_inhibitor"/>
</dbReference>
<evidence type="ECO:0000256" key="3">
    <source>
        <dbReference type="PROSITE-ProRule" id="PRU00023"/>
    </source>
</evidence>
<keyword evidence="2 3" id="KW-0040">ANK repeat</keyword>
<evidence type="ECO:0000313" key="5">
    <source>
        <dbReference type="Proteomes" id="UP000694865"/>
    </source>
</evidence>
<dbReference type="PROSITE" id="PS50297">
    <property type="entry name" value="ANK_REP_REGION"/>
    <property type="match status" value="2"/>
</dbReference>
<evidence type="ECO:0000256" key="2">
    <source>
        <dbReference type="ARBA" id="ARBA00023043"/>
    </source>
</evidence>